<sequence>MFFNVHKDDTETYYKSEQELNDLALELLEDKHEDAALEAPKLCTILYPTSWNVYDSFGIALLQTERKAEALEMYKNP</sequence>
<evidence type="ECO:0008006" key="3">
    <source>
        <dbReference type="Google" id="ProtNLM"/>
    </source>
</evidence>
<accession>A0A4U1CM88</accession>
<protein>
    <recommendedName>
        <fullName evidence="3">Tetratricopeptide repeat protein</fullName>
    </recommendedName>
</protein>
<dbReference type="RefSeq" id="WP_136835790.1">
    <property type="nucleotide sequence ID" value="NZ_SWBQ01000002.1"/>
</dbReference>
<evidence type="ECO:0000313" key="1">
    <source>
        <dbReference type="EMBL" id="TKC07471.1"/>
    </source>
</evidence>
<gene>
    <name evidence="1" type="ORF">FA047_09500</name>
</gene>
<dbReference type="OrthoDB" id="9793489at2"/>
<proteinExistence type="predicted"/>
<dbReference type="AlphaFoldDB" id="A0A4U1CM88"/>
<dbReference type="Gene3D" id="1.25.40.10">
    <property type="entry name" value="Tetratricopeptide repeat domain"/>
    <property type="match status" value="1"/>
</dbReference>
<dbReference type="Proteomes" id="UP000307244">
    <property type="component" value="Unassembled WGS sequence"/>
</dbReference>
<keyword evidence="2" id="KW-1185">Reference proteome</keyword>
<organism evidence="1 2">
    <name type="scientific">Pedobacter frigoris</name>
    <dbReference type="NCBI Taxonomy" id="2571272"/>
    <lineage>
        <taxon>Bacteria</taxon>
        <taxon>Pseudomonadati</taxon>
        <taxon>Bacteroidota</taxon>
        <taxon>Sphingobacteriia</taxon>
        <taxon>Sphingobacteriales</taxon>
        <taxon>Sphingobacteriaceae</taxon>
        <taxon>Pedobacter</taxon>
    </lineage>
</organism>
<dbReference type="InterPro" id="IPR011990">
    <property type="entry name" value="TPR-like_helical_dom_sf"/>
</dbReference>
<name>A0A4U1CM88_9SPHI</name>
<reference evidence="1 2" key="1">
    <citation type="submission" date="2019-04" db="EMBL/GenBank/DDBJ databases">
        <title>Pedobacter sp. RP-3-15 sp. nov., isolated from Arctic soil.</title>
        <authorList>
            <person name="Dahal R.H."/>
            <person name="Kim D.-U."/>
        </authorList>
    </citation>
    <scope>NUCLEOTIDE SEQUENCE [LARGE SCALE GENOMIC DNA]</scope>
    <source>
        <strain evidence="1 2">RP-3-15</strain>
    </source>
</reference>
<dbReference type="SUPFAM" id="SSF48452">
    <property type="entry name" value="TPR-like"/>
    <property type="match status" value="1"/>
</dbReference>
<comment type="caution">
    <text evidence="1">The sequence shown here is derived from an EMBL/GenBank/DDBJ whole genome shotgun (WGS) entry which is preliminary data.</text>
</comment>
<evidence type="ECO:0000313" key="2">
    <source>
        <dbReference type="Proteomes" id="UP000307244"/>
    </source>
</evidence>
<dbReference type="EMBL" id="SWBQ01000002">
    <property type="protein sequence ID" value="TKC07471.1"/>
    <property type="molecule type" value="Genomic_DNA"/>
</dbReference>